<reference evidence="3" key="2">
    <citation type="submission" date="2015-01" db="EMBL/GenBank/DDBJ databases">
        <title>Evolutionary Origins and Diversification of the Mycorrhizal Mutualists.</title>
        <authorList>
            <consortium name="DOE Joint Genome Institute"/>
            <consortium name="Mycorrhizal Genomics Consortium"/>
            <person name="Kohler A."/>
            <person name="Kuo A."/>
            <person name="Nagy L.G."/>
            <person name="Floudas D."/>
            <person name="Copeland A."/>
            <person name="Barry K.W."/>
            <person name="Cichocki N."/>
            <person name="Veneault-Fourrey C."/>
            <person name="LaButti K."/>
            <person name="Lindquist E.A."/>
            <person name="Lipzen A."/>
            <person name="Lundell T."/>
            <person name="Morin E."/>
            <person name="Murat C."/>
            <person name="Riley R."/>
            <person name="Ohm R."/>
            <person name="Sun H."/>
            <person name="Tunlid A."/>
            <person name="Henrissat B."/>
            <person name="Grigoriev I.V."/>
            <person name="Hibbett D.S."/>
            <person name="Martin F."/>
        </authorList>
    </citation>
    <scope>NUCLEOTIDE SEQUENCE [LARGE SCALE GENOMIC DNA]</scope>
    <source>
        <strain evidence="3">UH-Slu-Lm8-n1</strain>
    </source>
</reference>
<accession>A0A0D0A4R3</accession>
<dbReference type="OrthoDB" id="3253416at2759"/>
<evidence type="ECO:0000313" key="2">
    <source>
        <dbReference type="EMBL" id="KIK33234.1"/>
    </source>
</evidence>
<dbReference type="InParanoid" id="A0A0D0A4R3"/>
<organism evidence="2 3">
    <name type="scientific">Suillus luteus UH-Slu-Lm8-n1</name>
    <dbReference type="NCBI Taxonomy" id="930992"/>
    <lineage>
        <taxon>Eukaryota</taxon>
        <taxon>Fungi</taxon>
        <taxon>Dikarya</taxon>
        <taxon>Basidiomycota</taxon>
        <taxon>Agaricomycotina</taxon>
        <taxon>Agaricomycetes</taxon>
        <taxon>Agaricomycetidae</taxon>
        <taxon>Boletales</taxon>
        <taxon>Suillineae</taxon>
        <taxon>Suillaceae</taxon>
        <taxon>Suillus</taxon>
    </lineage>
</organism>
<sequence length="404" mass="45821">MVNNLTAKTKRVRAKLTMVQKVARHEKSVKLSNALATAQDAYQEEARAIAQEHGRSLKWTRKQLHVGKGIFNKRSANPWNVFVRQKMNEYNEGRGVGDRVKLPVFIAEHRAQLTSSYFRLTVADKNRLRDSVETLRQSRIKVARANPKALQKDVNATFNAMQTEWTAIQARTGIEGIYLVVRGDVEQYHEPKLFYTPKIASFIKDVLGMEPKRFALKLESWVVGDFDNTASISQRLSLTKLVSLCRRNIQDGLDIILAMAKPSRKKKVMMNYDNYERKIVETHAVALQNYPLGDVQNPGKIGRREDLMKLLDSLVNATCSWVKLTKDEVAERMNKNHERQARGEQIYKPRKQRTKAPKATDQGAKSAEFVEDEEVEEEEVEGGDPGDIVGVEVGGELSGLQTTN</sequence>
<gene>
    <name evidence="2" type="ORF">CY34DRAFT_18499</name>
</gene>
<keyword evidence="3" id="KW-1185">Reference proteome</keyword>
<feature type="compositionally biased region" description="Acidic residues" evidence="1">
    <location>
        <begin position="369"/>
        <end position="384"/>
    </location>
</feature>
<name>A0A0D0A4R3_9AGAM</name>
<proteinExistence type="predicted"/>
<dbReference type="EMBL" id="KN835990">
    <property type="protein sequence ID" value="KIK33234.1"/>
    <property type="molecule type" value="Genomic_DNA"/>
</dbReference>
<evidence type="ECO:0000313" key="3">
    <source>
        <dbReference type="Proteomes" id="UP000054485"/>
    </source>
</evidence>
<feature type="compositionally biased region" description="Basic and acidic residues" evidence="1">
    <location>
        <begin position="332"/>
        <end position="347"/>
    </location>
</feature>
<feature type="region of interest" description="Disordered" evidence="1">
    <location>
        <begin position="332"/>
        <end position="404"/>
    </location>
</feature>
<dbReference type="HOGENOM" id="CLU_035160_3_0_1"/>
<reference evidence="2 3" key="1">
    <citation type="submission" date="2014-04" db="EMBL/GenBank/DDBJ databases">
        <authorList>
            <consortium name="DOE Joint Genome Institute"/>
            <person name="Kuo A."/>
            <person name="Ruytinx J."/>
            <person name="Rineau F."/>
            <person name="Colpaert J."/>
            <person name="Kohler A."/>
            <person name="Nagy L.G."/>
            <person name="Floudas D."/>
            <person name="Copeland A."/>
            <person name="Barry K.W."/>
            <person name="Cichocki N."/>
            <person name="Veneault-Fourrey C."/>
            <person name="LaButti K."/>
            <person name="Lindquist E.A."/>
            <person name="Lipzen A."/>
            <person name="Lundell T."/>
            <person name="Morin E."/>
            <person name="Murat C."/>
            <person name="Sun H."/>
            <person name="Tunlid A."/>
            <person name="Henrissat B."/>
            <person name="Grigoriev I.V."/>
            <person name="Hibbett D.S."/>
            <person name="Martin F."/>
            <person name="Nordberg H.P."/>
            <person name="Cantor M.N."/>
            <person name="Hua S.X."/>
        </authorList>
    </citation>
    <scope>NUCLEOTIDE SEQUENCE [LARGE SCALE GENOMIC DNA]</scope>
    <source>
        <strain evidence="2 3">UH-Slu-Lm8-n1</strain>
    </source>
</reference>
<evidence type="ECO:0000256" key="1">
    <source>
        <dbReference type="SAM" id="MobiDB-lite"/>
    </source>
</evidence>
<protein>
    <submittedName>
        <fullName evidence="2">Uncharacterized protein</fullName>
    </submittedName>
</protein>
<dbReference type="Proteomes" id="UP000054485">
    <property type="component" value="Unassembled WGS sequence"/>
</dbReference>
<dbReference type="AlphaFoldDB" id="A0A0D0A4R3"/>